<sequence>MRPAAAQACLAGYCVLRKPALPAKVPCLYHMLAALFFHLEKGSLMRLRLSLVLLIAMSITACGPWPDVPVAAGSTNKGARYPVFVPLDKAGLPSPEQQADEIEAEAALAARIARLRARAADLRSTTIE</sequence>
<keyword evidence="2" id="KW-1185">Reference proteome</keyword>
<evidence type="ECO:0000313" key="2">
    <source>
        <dbReference type="Proteomes" id="UP000007029"/>
    </source>
</evidence>
<dbReference type="Proteomes" id="UP000007029">
    <property type="component" value="Chromosome"/>
</dbReference>
<dbReference type="eggNOG" id="ENOG5031AA3">
    <property type="taxonomic scope" value="Bacteria"/>
</dbReference>
<reference evidence="1 2" key="1">
    <citation type="journal article" date="2007" name="J. Bacteriol.">
        <title>The complete genome sequence of Roseobacter denitrificans reveals a mixotrophic rather than photosynthetic metabolism.</title>
        <authorList>
            <person name="Swingley W.D."/>
            <person name="Sadekar S."/>
            <person name="Mastrian S.D."/>
            <person name="Matthies H.J."/>
            <person name="Hao J."/>
            <person name="Ramos H."/>
            <person name="Acharya C.R."/>
            <person name="Conrad A.L."/>
            <person name="Taylor H.L."/>
            <person name="Dejesa L.C."/>
            <person name="Shah M.K."/>
            <person name="O'huallachain M.E."/>
            <person name="Lince M.T."/>
            <person name="Blankenship R.E."/>
            <person name="Beatty J.T."/>
            <person name="Touchman J.W."/>
        </authorList>
    </citation>
    <scope>NUCLEOTIDE SEQUENCE [LARGE SCALE GENOMIC DNA]</scope>
    <source>
        <strain evidence="2">ATCC 33942 / OCh 114</strain>
    </source>
</reference>
<organism evidence="1 2">
    <name type="scientific">Roseobacter denitrificans (strain ATCC 33942 / OCh 114)</name>
    <name type="common">Erythrobacter sp. (strain OCh 114)</name>
    <name type="synonym">Roseobacter denitrificans</name>
    <dbReference type="NCBI Taxonomy" id="375451"/>
    <lineage>
        <taxon>Bacteria</taxon>
        <taxon>Pseudomonadati</taxon>
        <taxon>Pseudomonadota</taxon>
        <taxon>Alphaproteobacteria</taxon>
        <taxon>Rhodobacterales</taxon>
        <taxon>Roseobacteraceae</taxon>
        <taxon>Roseobacter</taxon>
    </lineage>
</organism>
<name>Q166J7_ROSDO</name>
<evidence type="ECO:0000313" key="1">
    <source>
        <dbReference type="EMBL" id="ABG32096.1"/>
    </source>
</evidence>
<dbReference type="STRING" id="375451.RD1_2539"/>
<dbReference type="EMBL" id="CP000362">
    <property type="protein sequence ID" value="ABG32096.1"/>
    <property type="molecule type" value="Genomic_DNA"/>
</dbReference>
<protein>
    <submittedName>
        <fullName evidence="1">Uncharacterized protein</fullName>
    </submittedName>
</protein>
<gene>
    <name evidence="1" type="ordered locus">RD1_2539</name>
</gene>
<accession>Q166J7</accession>
<dbReference type="HOGENOM" id="CLU_156584_0_0_5"/>
<dbReference type="KEGG" id="rde:RD1_2539"/>
<dbReference type="AlphaFoldDB" id="Q166J7"/>
<proteinExistence type="predicted"/>